<gene>
    <name evidence="1" type="ORF">BWY41_01148</name>
</gene>
<dbReference type="AlphaFoldDB" id="A0A1V5SU53"/>
<dbReference type="EMBL" id="MWBQ01000081">
    <property type="protein sequence ID" value="OQA58047.1"/>
    <property type="molecule type" value="Genomic_DNA"/>
</dbReference>
<comment type="caution">
    <text evidence="1">The sequence shown here is derived from an EMBL/GenBank/DDBJ whole genome shotgun (WGS) entry which is preliminary data.</text>
</comment>
<proteinExistence type="predicted"/>
<dbReference type="Proteomes" id="UP000485569">
    <property type="component" value="Unassembled WGS sequence"/>
</dbReference>
<reference evidence="1" key="1">
    <citation type="submission" date="2017-02" db="EMBL/GenBank/DDBJ databases">
        <title>Delving into the versatile metabolic prowess of the omnipresent phylum Bacteroidetes.</title>
        <authorList>
            <person name="Nobu M.K."/>
            <person name="Mei R."/>
            <person name="Narihiro T."/>
            <person name="Kuroda K."/>
            <person name="Liu W.-T."/>
        </authorList>
    </citation>
    <scope>NUCLEOTIDE SEQUENCE</scope>
    <source>
        <strain evidence="1">ADurb.Bin276</strain>
    </source>
</reference>
<protein>
    <submittedName>
        <fullName evidence="1">Uncharacterized protein</fullName>
    </submittedName>
</protein>
<sequence>MIIKGIYWHKTAHSESQLKGREQFCEINKEFINGFYLF</sequence>
<accession>A0A1V5SU53</accession>
<organism evidence="1">
    <name type="scientific">Candidatus Atribacter allofermentans</name>
    <dbReference type="NCBI Taxonomy" id="1852833"/>
    <lineage>
        <taxon>Bacteria</taxon>
        <taxon>Pseudomonadati</taxon>
        <taxon>Atribacterota</taxon>
        <taxon>Atribacteria</taxon>
        <taxon>Atribacterales</taxon>
        <taxon>Atribacteraceae</taxon>
        <taxon>Atribacter</taxon>
    </lineage>
</organism>
<name>A0A1V5SU53_9BACT</name>
<evidence type="ECO:0000313" key="1">
    <source>
        <dbReference type="EMBL" id="OQA58047.1"/>
    </source>
</evidence>